<proteinExistence type="predicted"/>
<evidence type="ECO:0000256" key="1">
    <source>
        <dbReference type="SAM" id="SignalP"/>
    </source>
</evidence>
<dbReference type="RefSeq" id="WP_258821494.1">
    <property type="nucleotide sequence ID" value="NZ_JANUHB010000002.1"/>
</dbReference>
<reference evidence="2 3" key="1">
    <citation type="submission" date="2022-08" db="EMBL/GenBank/DDBJ databases">
        <title>Reclassification of Massilia species as members of the genera Telluria, Duganella, Pseudoduganella, Mokoshia gen. nov. and Zemynaea gen. nov. using orthogonal and non-orthogonal genome-based approaches.</title>
        <authorList>
            <person name="Bowman J.P."/>
        </authorList>
    </citation>
    <scope>NUCLEOTIDE SEQUENCE [LARGE SCALE GENOMIC DNA]</scope>
    <source>
        <strain evidence="2 3">JCM 31605</strain>
    </source>
</reference>
<protein>
    <submittedName>
        <fullName evidence="2">Uncharacterized protein</fullName>
    </submittedName>
</protein>
<gene>
    <name evidence="2" type="ORF">NX774_07130</name>
</gene>
<evidence type="ECO:0000313" key="2">
    <source>
        <dbReference type="EMBL" id="MCS0807696.1"/>
    </source>
</evidence>
<keyword evidence="3" id="KW-1185">Reference proteome</keyword>
<sequence length="284" mass="30351">MSYLAAFCRSPMRLAVAMMAIAAIHASPALAQTAKPAVTSTLDVCEDSATGNWRYSGVVSVRPPSTTQTSYSVDYAVQNGSDRTGYQDVYKVNTLSGTDGAMSSGDVRVIPFSINAAPLTLGSLRNAVRVQFYEQSTDPKLGALFTAENDVVAPVCGCGPKGCTRTQGYWGNKPGVVWPNGWYREMNFYSSGMTWQQILDTPPRGNAYIILADQFITAVLNRNAGASAPQGVQDVMAAARDWFASGTTLQTCSPGTCELQKTWAATLDVYNNGNYPGGPPHCPD</sequence>
<dbReference type="EMBL" id="JANUHB010000002">
    <property type="protein sequence ID" value="MCS0807696.1"/>
    <property type="molecule type" value="Genomic_DNA"/>
</dbReference>
<organism evidence="2 3">
    <name type="scientific">Massilia agilis</name>
    <dbReference type="NCBI Taxonomy" id="1811226"/>
    <lineage>
        <taxon>Bacteria</taxon>
        <taxon>Pseudomonadati</taxon>
        <taxon>Pseudomonadota</taxon>
        <taxon>Betaproteobacteria</taxon>
        <taxon>Burkholderiales</taxon>
        <taxon>Oxalobacteraceae</taxon>
        <taxon>Telluria group</taxon>
        <taxon>Massilia</taxon>
    </lineage>
</organism>
<keyword evidence="1" id="KW-0732">Signal</keyword>
<comment type="caution">
    <text evidence="2">The sequence shown here is derived from an EMBL/GenBank/DDBJ whole genome shotgun (WGS) entry which is preliminary data.</text>
</comment>
<dbReference type="Proteomes" id="UP001206126">
    <property type="component" value="Unassembled WGS sequence"/>
</dbReference>
<name>A0ABT2DB96_9BURK</name>
<feature type="signal peptide" evidence="1">
    <location>
        <begin position="1"/>
        <end position="31"/>
    </location>
</feature>
<feature type="chain" id="PRO_5045996013" evidence="1">
    <location>
        <begin position="32"/>
        <end position="284"/>
    </location>
</feature>
<accession>A0ABT2DB96</accession>
<evidence type="ECO:0000313" key="3">
    <source>
        <dbReference type="Proteomes" id="UP001206126"/>
    </source>
</evidence>